<reference evidence="2 3" key="1">
    <citation type="journal article" date="2015" name="Genome Announc.">
        <title>Expanding the biotechnology potential of lactobacilli through comparative genomics of 213 strains and associated genera.</title>
        <authorList>
            <person name="Sun Z."/>
            <person name="Harris H.M."/>
            <person name="McCann A."/>
            <person name="Guo C."/>
            <person name="Argimon S."/>
            <person name="Zhang W."/>
            <person name="Yang X."/>
            <person name="Jeffery I.B."/>
            <person name="Cooney J.C."/>
            <person name="Kagawa T.F."/>
            <person name="Liu W."/>
            <person name="Song Y."/>
            <person name="Salvetti E."/>
            <person name="Wrobel A."/>
            <person name="Rasinkangas P."/>
            <person name="Parkhill J."/>
            <person name="Rea M.C."/>
            <person name="O'Sullivan O."/>
            <person name="Ritari J."/>
            <person name="Douillard F.P."/>
            <person name="Paul Ross R."/>
            <person name="Yang R."/>
            <person name="Briner A.E."/>
            <person name="Felis G.E."/>
            <person name="de Vos W.M."/>
            <person name="Barrangou R."/>
            <person name="Klaenhammer T.R."/>
            <person name="Caufield P.W."/>
            <person name="Cui Y."/>
            <person name="Zhang H."/>
            <person name="O'Toole P.W."/>
        </authorList>
    </citation>
    <scope>NUCLEOTIDE SEQUENCE [LARGE SCALE GENOMIC DNA]</scope>
    <source>
        <strain evidence="2 3">DSM 16634</strain>
    </source>
</reference>
<keyword evidence="1" id="KW-0812">Transmembrane</keyword>
<dbReference type="EMBL" id="AZFT01000053">
    <property type="protein sequence ID" value="KRL83753.1"/>
    <property type="molecule type" value="Genomic_DNA"/>
</dbReference>
<keyword evidence="1" id="KW-1133">Transmembrane helix</keyword>
<name>A0A0R1TRD6_9LACO</name>
<evidence type="ECO:0000313" key="2">
    <source>
        <dbReference type="EMBL" id="KRL83753.1"/>
    </source>
</evidence>
<feature type="transmembrane region" description="Helical" evidence="1">
    <location>
        <begin position="6"/>
        <end position="26"/>
    </location>
</feature>
<evidence type="ECO:0000313" key="3">
    <source>
        <dbReference type="Proteomes" id="UP000051324"/>
    </source>
</evidence>
<keyword evidence="1" id="KW-0472">Membrane</keyword>
<evidence type="ECO:0000256" key="1">
    <source>
        <dbReference type="SAM" id="Phobius"/>
    </source>
</evidence>
<organism evidence="2 3">
    <name type="scientific">Ligilactobacillus apodemi DSM 16634 = JCM 16172</name>
    <dbReference type="NCBI Taxonomy" id="1423724"/>
    <lineage>
        <taxon>Bacteria</taxon>
        <taxon>Bacillati</taxon>
        <taxon>Bacillota</taxon>
        <taxon>Bacilli</taxon>
        <taxon>Lactobacillales</taxon>
        <taxon>Lactobacillaceae</taxon>
        <taxon>Ligilactobacillus</taxon>
    </lineage>
</organism>
<dbReference type="STRING" id="1423724.FC32_GL001014"/>
<protein>
    <submittedName>
        <fullName evidence="2">Uncharacterized protein</fullName>
    </submittedName>
</protein>
<dbReference type="Proteomes" id="UP000051324">
    <property type="component" value="Unassembled WGS sequence"/>
</dbReference>
<feature type="transmembrane region" description="Helical" evidence="1">
    <location>
        <begin position="92"/>
        <end position="114"/>
    </location>
</feature>
<dbReference type="AlphaFoldDB" id="A0A0R1TRD6"/>
<dbReference type="eggNOG" id="ENOG5030AIH">
    <property type="taxonomic scope" value="Bacteria"/>
</dbReference>
<dbReference type="OrthoDB" id="2329030at2"/>
<feature type="transmembrane region" description="Helical" evidence="1">
    <location>
        <begin position="47"/>
        <end position="80"/>
    </location>
</feature>
<dbReference type="RefSeq" id="WP_025086893.1">
    <property type="nucleotide sequence ID" value="NZ_AZFT01000053.1"/>
</dbReference>
<keyword evidence="3" id="KW-1185">Reference proteome</keyword>
<accession>A0A0R1TRD6</accession>
<proteinExistence type="predicted"/>
<sequence length="116" mass="13460">MNLIGISLYIFWLLLVVLKFSTLPHNRSFSYQQAFFGTLIWYKNFRNLLLLCSLLVLVIFAPLKMIYLLFFITACLTFLMSMRNFWTRVGNAWMGISLSLVSLLISIGTGLFVFKT</sequence>
<dbReference type="PATRIC" id="fig|1423724.4.peg.1056"/>
<gene>
    <name evidence="2" type="ORF">FC32_GL001014</name>
</gene>
<comment type="caution">
    <text evidence="2">The sequence shown here is derived from an EMBL/GenBank/DDBJ whole genome shotgun (WGS) entry which is preliminary data.</text>
</comment>